<accession>A0AAD7B1I0</accession>
<name>A0AAD7B1I0_9AGAR</name>
<sequence>MSKVSATERVGLSAKEAEVMDERAERAQLASGIDDDGRAEQSRATQGGGVFKGRCEDNVRRGVGGTRWTRDESRNGVWWQEGRNGNKKSRQASWEGLLRPVWGHSNRAQMDNHKRNEDAELMQSLWEHSGYLSEALFNAGRVASGDQSVAWPLPPNFLPRLVTQGACKVHEESSSVQLPVDNADCIHSIGITPYQHEIGIKCIVWKQRRARRPIQGIRSIRAGGVVGTLKAFRAMPSMLLESIHLWVPHIQASNRHEFMLWAHAPNHAPGKFDLVVDKPSIIDGTEKAAIGMGSANPSTLAPDHSAG</sequence>
<dbReference type="EMBL" id="JARKIF010000051">
    <property type="protein sequence ID" value="KAJ7607177.1"/>
    <property type="molecule type" value="Genomic_DNA"/>
</dbReference>
<protein>
    <submittedName>
        <fullName evidence="2">Uncharacterized protein</fullName>
    </submittedName>
</protein>
<evidence type="ECO:0000313" key="3">
    <source>
        <dbReference type="Proteomes" id="UP001221142"/>
    </source>
</evidence>
<dbReference type="Proteomes" id="UP001221142">
    <property type="component" value="Unassembled WGS sequence"/>
</dbReference>
<evidence type="ECO:0000313" key="2">
    <source>
        <dbReference type="EMBL" id="KAJ7607177.1"/>
    </source>
</evidence>
<comment type="caution">
    <text evidence="2">The sequence shown here is derived from an EMBL/GenBank/DDBJ whole genome shotgun (WGS) entry which is preliminary data.</text>
</comment>
<reference evidence="2" key="1">
    <citation type="submission" date="2023-03" db="EMBL/GenBank/DDBJ databases">
        <title>Massive genome expansion in bonnet fungi (Mycena s.s.) driven by repeated elements and novel gene families across ecological guilds.</title>
        <authorList>
            <consortium name="Lawrence Berkeley National Laboratory"/>
            <person name="Harder C.B."/>
            <person name="Miyauchi S."/>
            <person name="Viragh M."/>
            <person name="Kuo A."/>
            <person name="Thoen E."/>
            <person name="Andreopoulos B."/>
            <person name="Lu D."/>
            <person name="Skrede I."/>
            <person name="Drula E."/>
            <person name="Henrissat B."/>
            <person name="Morin E."/>
            <person name="Kohler A."/>
            <person name="Barry K."/>
            <person name="LaButti K."/>
            <person name="Morin E."/>
            <person name="Salamov A."/>
            <person name="Lipzen A."/>
            <person name="Mereny Z."/>
            <person name="Hegedus B."/>
            <person name="Baldrian P."/>
            <person name="Stursova M."/>
            <person name="Weitz H."/>
            <person name="Taylor A."/>
            <person name="Grigoriev I.V."/>
            <person name="Nagy L.G."/>
            <person name="Martin F."/>
            <person name="Kauserud H."/>
        </authorList>
    </citation>
    <scope>NUCLEOTIDE SEQUENCE</scope>
    <source>
        <strain evidence="2">9284</strain>
    </source>
</reference>
<organism evidence="2 3">
    <name type="scientific">Roridomyces roridus</name>
    <dbReference type="NCBI Taxonomy" id="1738132"/>
    <lineage>
        <taxon>Eukaryota</taxon>
        <taxon>Fungi</taxon>
        <taxon>Dikarya</taxon>
        <taxon>Basidiomycota</taxon>
        <taxon>Agaricomycotina</taxon>
        <taxon>Agaricomycetes</taxon>
        <taxon>Agaricomycetidae</taxon>
        <taxon>Agaricales</taxon>
        <taxon>Marasmiineae</taxon>
        <taxon>Mycenaceae</taxon>
        <taxon>Roridomyces</taxon>
    </lineage>
</organism>
<feature type="region of interest" description="Disordered" evidence="1">
    <location>
        <begin position="1"/>
        <end position="56"/>
    </location>
</feature>
<gene>
    <name evidence="2" type="ORF">FB45DRAFT_1011428</name>
</gene>
<evidence type="ECO:0000256" key="1">
    <source>
        <dbReference type="SAM" id="MobiDB-lite"/>
    </source>
</evidence>
<dbReference type="AlphaFoldDB" id="A0AAD7B1I0"/>
<proteinExistence type="predicted"/>
<keyword evidence="3" id="KW-1185">Reference proteome</keyword>
<feature type="compositionally biased region" description="Basic and acidic residues" evidence="1">
    <location>
        <begin position="15"/>
        <end position="26"/>
    </location>
</feature>